<dbReference type="AlphaFoldDB" id="A8AMC5"/>
<dbReference type="Proteomes" id="UP000008148">
    <property type="component" value="Chromosome"/>
</dbReference>
<accession>A8AMC5</accession>
<organism evidence="1 2">
    <name type="scientific">Citrobacter koseri (strain ATCC BAA-895 / CDC 4225-83 / SGSC4696)</name>
    <dbReference type="NCBI Taxonomy" id="290338"/>
    <lineage>
        <taxon>Bacteria</taxon>
        <taxon>Pseudomonadati</taxon>
        <taxon>Pseudomonadota</taxon>
        <taxon>Gammaproteobacteria</taxon>
        <taxon>Enterobacterales</taxon>
        <taxon>Enterobacteriaceae</taxon>
        <taxon>Citrobacter</taxon>
    </lineage>
</organism>
<reference evidence="1 2" key="1">
    <citation type="submission" date="2007-08" db="EMBL/GenBank/DDBJ databases">
        <authorList>
            <consortium name="The Citrobacter koseri Genome Sequencing Project"/>
            <person name="McClelland M."/>
            <person name="Sanderson E.K."/>
            <person name="Porwollik S."/>
            <person name="Spieth J."/>
            <person name="Clifton W.S."/>
            <person name="Latreille P."/>
            <person name="Courtney L."/>
            <person name="Wang C."/>
            <person name="Pepin K."/>
            <person name="Bhonagiri V."/>
            <person name="Nash W."/>
            <person name="Johnson M."/>
            <person name="Thiruvilangam P."/>
            <person name="Wilson R."/>
        </authorList>
    </citation>
    <scope>NUCLEOTIDE SEQUENCE [LARGE SCALE GENOMIC DNA]</scope>
    <source>
        <strain evidence="2">ATCC BAA-895 / CDC 4225-83 / SGSC4696</strain>
    </source>
</reference>
<protein>
    <submittedName>
        <fullName evidence="1">Uncharacterized protein</fullName>
    </submittedName>
</protein>
<sequence>MQESEKPVKKESVLAAFVCRMAALKRLIRPTEYATCWPVPDGGAKAPYPAYEMRNL</sequence>
<dbReference type="KEGG" id="cko:CKO_03559"/>
<dbReference type="HOGENOM" id="CLU_3005871_0_0_6"/>
<keyword evidence="2" id="KW-1185">Reference proteome</keyword>
<gene>
    <name evidence="1" type="ordered locus">CKO_03559</name>
</gene>
<dbReference type="EMBL" id="CP000822">
    <property type="protein sequence ID" value="ABV14638.1"/>
    <property type="molecule type" value="Genomic_DNA"/>
</dbReference>
<evidence type="ECO:0000313" key="1">
    <source>
        <dbReference type="EMBL" id="ABV14638.1"/>
    </source>
</evidence>
<name>A8AMC5_CITK8</name>
<evidence type="ECO:0000313" key="2">
    <source>
        <dbReference type="Proteomes" id="UP000008148"/>
    </source>
</evidence>
<proteinExistence type="predicted"/>
<dbReference type="STRING" id="290338.CKO_03559"/>